<name>T2HUM0_9ACTN</name>
<evidence type="ECO:0000313" key="2">
    <source>
        <dbReference type="EMBL" id="BBI93400.1"/>
    </source>
</evidence>
<dbReference type="NCBIfam" id="NF033415">
    <property type="entry name" value="thiovirid_RiPP"/>
    <property type="match status" value="1"/>
</dbReference>
<dbReference type="EMBL" id="AB819757">
    <property type="protein sequence ID" value="BAN83916.1"/>
    <property type="molecule type" value="Genomic_DNA"/>
</dbReference>
<reference evidence="1" key="1">
    <citation type="journal article" date="2013" name="Appl. Environ. Microbiol.">
        <title>Cloning and Heterologous Expression of the Thioviridamide Biosynthesis Gene Cluster from Streptomyces olivoviridis.</title>
        <authorList>
            <person name="Izawa M."/>
            <person name="Kawasaki T."/>
            <person name="Hayakawa Y."/>
        </authorList>
    </citation>
    <scope>NUCLEOTIDE SEQUENCE</scope>
    <source>
        <strain evidence="1">NA05001</strain>
    </source>
</reference>
<sequence>MTEKTQITDVQAFEDLVAKVQEMDGPAQASSTVAALAGLDAAELQNFLEEKSGISPDEEAQGSVMAAAASIALHC</sequence>
<dbReference type="EMBL" id="LC466032">
    <property type="protein sequence ID" value="BBI93400.1"/>
    <property type="molecule type" value="Genomic_DNA"/>
</dbReference>
<gene>
    <name evidence="1" type="primary">tvaA</name>
</gene>
<reference evidence="2" key="3">
    <citation type="submission" date="2019-03" db="EMBL/GenBank/DDBJ databases">
        <authorList>
            <person name="Ikeda H."/>
            <person name="Shin-ya K."/>
        </authorList>
    </citation>
    <scope>NUCLEOTIDE SEQUENCE</scope>
    <source>
        <strain evidence="2">NA05001</strain>
    </source>
</reference>
<protein>
    <submittedName>
        <fullName evidence="2">Precursor peptide for JBIR-140</fullName>
    </submittedName>
    <submittedName>
        <fullName evidence="1">Thioviridamide peptide</fullName>
    </submittedName>
</protein>
<organism evidence="1">
    <name type="scientific">Streptomyces olivoviridis</name>
    <dbReference type="NCBI Taxonomy" id="67338"/>
    <lineage>
        <taxon>Bacteria</taxon>
        <taxon>Bacillati</taxon>
        <taxon>Actinomycetota</taxon>
        <taxon>Actinomycetes</taxon>
        <taxon>Kitasatosporales</taxon>
        <taxon>Streptomycetaceae</taxon>
        <taxon>Streptomyces</taxon>
    </lineage>
</organism>
<evidence type="ECO:0000313" key="1">
    <source>
        <dbReference type="EMBL" id="BAN83916.1"/>
    </source>
</evidence>
<proteinExistence type="predicted"/>
<reference evidence="2" key="2">
    <citation type="journal article" date="2015" name="J. Antibiot.">
        <title>Novel thioviridamide derivative--JBIR-140: heterologous expression of the gene cluster for thioviridamide biosynthesis.</title>
        <authorList>
            <person name="Izumikawa M."/>
            <person name="Kozone I."/>
            <person name="Hashimoto J."/>
            <person name="Kagaya N."/>
            <person name="Takagi M."/>
            <person name="Koiwai H."/>
            <person name="Komatsu M."/>
            <person name="Fujie M."/>
            <person name="Satoh N."/>
            <person name="Ikeda H."/>
            <person name="Shin-ya K."/>
        </authorList>
    </citation>
    <scope>NUCLEOTIDE SEQUENCE</scope>
    <source>
        <strain evidence="2">NA05001</strain>
    </source>
</reference>
<dbReference type="AlphaFoldDB" id="T2HUM0"/>
<accession>T2HUM0</accession>